<comment type="subunit">
    <text evidence="4 11">Homodimer.</text>
</comment>
<dbReference type="UniPathway" id="UPA00031">
    <property type="reaction ID" value="UER00012"/>
</dbReference>
<keyword evidence="5 11" id="KW-0032">Aminotransferase</keyword>
<accession>A0A450Z8A3</accession>
<name>A0A450Z8A3_9GAMM</name>
<dbReference type="NCBIfam" id="TIGR01141">
    <property type="entry name" value="hisC"/>
    <property type="match status" value="1"/>
</dbReference>
<dbReference type="InterPro" id="IPR015424">
    <property type="entry name" value="PyrdxlP-dep_Trfase"/>
</dbReference>
<gene>
    <name evidence="11" type="primary">hisC</name>
    <name evidence="14" type="ORF">BECKTC1821D_GA0114238_10865</name>
    <name evidence="13" type="ORF">BECKTC1821E_GA0114239_10465</name>
    <name evidence="15" type="ORF">BECKTC1821F_GA0114240_10015</name>
</gene>
<dbReference type="AlphaFoldDB" id="A0A450Z8A3"/>
<evidence type="ECO:0000313" key="13">
    <source>
        <dbReference type="EMBL" id="VFK45319.1"/>
    </source>
</evidence>
<evidence type="ECO:0000256" key="8">
    <source>
        <dbReference type="ARBA" id="ARBA00022898"/>
    </source>
</evidence>
<evidence type="ECO:0000256" key="1">
    <source>
        <dbReference type="ARBA" id="ARBA00001933"/>
    </source>
</evidence>
<proteinExistence type="inferred from homology"/>
<keyword evidence="7 11" id="KW-0808">Transferase</keyword>
<feature type="modified residue" description="N6-(pyridoxal phosphate)lysine" evidence="11">
    <location>
        <position position="219"/>
    </location>
</feature>
<dbReference type="GO" id="GO:0000105">
    <property type="term" value="P:L-histidine biosynthetic process"/>
    <property type="evidence" value="ECO:0007669"/>
    <property type="project" value="UniProtKB-UniRule"/>
</dbReference>
<keyword evidence="8 11" id="KW-0663">Pyridoxal phosphate</keyword>
<dbReference type="EMBL" id="CAADFT010000046">
    <property type="protein sequence ID" value="VFK45319.1"/>
    <property type="molecule type" value="Genomic_DNA"/>
</dbReference>
<keyword evidence="9 11" id="KW-0368">Histidine biosynthesis</keyword>
<evidence type="ECO:0000256" key="2">
    <source>
        <dbReference type="ARBA" id="ARBA00005011"/>
    </source>
</evidence>
<reference evidence="14" key="1">
    <citation type="submission" date="2019-02" db="EMBL/GenBank/DDBJ databases">
        <authorList>
            <person name="Gruber-Vodicka R. H."/>
            <person name="Seah K. B. B."/>
        </authorList>
    </citation>
    <scope>NUCLEOTIDE SEQUENCE</scope>
    <source>
        <strain evidence="14">BECK_BZ123</strain>
        <strain evidence="13">BECK_BZ125</strain>
        <strain evidence="15">BECK_BZ126</strain>
    </source>
</reference>
<evidence type="ECO:0000256" key="9">
    <source>
        <dbReference type="ARBA" id="ARBA00023102"/>
    </source>
</evidence>
<dbReference type="InterPro" id="IPR015422">
    <property type="entry name" value="PyrdxlP-dep_Trfase_small"/>
</dbReference>
<evidence type="ECO:0000256" key="11">
    <source>
        <dbReference type="HAMAP-Rule" id="MF_01023"/>
    </source>
</evidence>
<evidence type="ECO:0000259" key="12">
    <source>
        <dbReference type="Pfam" id="PF00155"/>
    </source>
</evidence>
<dbReference type="EMBL" id="CAADFW010000001">
    <property type="protein sequence ID" value="VFK50996.1"/>
    <property type="molecule type" value="Genomic_DNA"/>
</dbReference>
<evidence type="ECO:0000313" key="14">
    <source>
        <dbReference type="EMBL" id="VFK50014.1"/>
    </source>
</evidence>
<keyword evidence="6 11" id="KW-0028">Amino-acid biosynthesis</keyword>
<dbReference type="EC" id="2.6.1.9" evidence="11"/>
<dbReference type="SUPFAM" id="SSF53383">
    <property type="entry name" value="PLP-dependent transferases"/>
    <property type="match status" value="1"/>
</dbReference>
<dbReference type="CDD" id="cd00609">
    <property type="entry name" value="AAT_like"/>
    <property type="match status" value="1"/>
</dbReference>
<sequence length="360" mass="40537">MSPIMLIDQWVRPEIRALAGYHVPDAADLIKLDAMENPYQWPDDLKRIWLERLRDVPINRYPAPFPHSLAERLRETMGIPEDMAILFGNGSDELIQLITLMLGGAGRCVLAPEPTFVMYRLSALALGLEFVGVPLQDDFSLDRAAMLAAVERHQPAIIFLSYPNNPTGGLFDSHDMSALLAATPGLVIIDEAYTSFAQTSKMDWLHDYPNLIILRTLSKLGFAGLRLGFAVGHPAWMREMDKLRLPYNINALTQVSASLALDNIHVFEEQIARIRWDRQDLLQRLAAMEGITVWPSHANFILFRVGTQRADSIHVELRDSGILIKNLHGSHPRLRDCLRVTVGESHENRAFLDALRALLP</sequence>
<comment type="cofactor">
    <cofactor evidence="1 11">
        <name>pyridoxal 5'-phosphate</name>
        <dbReference type="ChEBI" id="CHEBI:597326"/>
    </cofactor>
</comment>
<evidence type="ECO:0000256" key="10">
    <source>
        <dbReference type="ARBA" id="ARBA00047481"/>
    </source>
</evidence>
<dbReference type="Pfam" id="PF00155">
    <property type="entry name" value="Aminotran_1_2"/>
    <property type="match status" value="1"/>
</dbReference>
<evidence type="ECO:0000256" key="4">
    <source>
        <dbReference type="ARBA" id="ARBA00011738"/>
    </source>
</evidence>
<organism evidence="14">
    <name type="scientific">Candidatus Kentrum sp. TC</name>
    <dbReference type="NCBI Taxonomy" id="2126339"/>
    <lineage>
        <taxon>Bacteria</taxon>
        <taxon>Pseudomonadati</taxon>
        <taxon>Pseudomonadota</taxon>
        <taxon>Gammaproteobacteria</taxon>
        <taxon>Candidatus Kentrum</taxon>
    </lineage>
</organism>
<dbReference type="HAMAP" id="MF_01023">
    <property type="entry name" value="HisC_aminotrans_2"/>
    <property type="match status" value="1"/>
</dbReference>
<evidence type="ECO:0000256" key="6">
    <source>
        <dbReference type="ARBA" id="ARBA00022605"/>
    </source>
</evidence>
<evidence type="ECO:0000256" key="7">
    <source>
        <dbReference type="ARBA" id="ARBA00022679"/>
    </source>
</evidence>
<dbReference type="Gene3D" id="3.40.640.10">
    <property type="entry name" value="Type I PLP-dependent aspartate aminotransferase-like (Major domain)"/>
    <property type="match status" value="1"/>
</dbReference>
<feature type="domain" description="Aminotransferase class I/classII large" evidence="12">
    <location>
        <begin position="28"/>
        <end position="355"/>
    </location>
</feature>
<dbReference type="InterPro" id="IPR004839">
    <property type="entry name" value="Aminotransferase_I/II_large"/>
</dbReference>
<dbReference type="GO" id="GO:0030170">
    <property type="term" value="F:pyridoxal phosphate binding"/>
    <property type="evidence" value="ECO:0007669"/>
    <property type="project" value="InterPro"/>
</dbReference>
<dbReference type="GO" id="GO:0004400">
    <property type="term" value="F:histidinol-phosphate transaminase activity"/>
    <property type="evidence" value="ECO:0007669"/>
    <property type="project" value="UniProtKB-UniRule"/>
</dbReference>
<evidence type="ECO:0000313" key="15">
    <source>
        <dbReference type="EMBL" id="VFK50996.1"/>
    </source>
</evidence>
<comment type="pathway">
    <text evidence="2 11">Amino-acid biosynthesis; L-histidine biosynthesis; L-histidine from 5-phospho-alpha-D-ribose 1-diphosphate: step 7/9.</text>
</comment>
<dbReference type="InterPro" id="IPR015421">
    <property type="entry name" value="PyrdxlP-dep_Trfase_major"/>
</dbReference>
<dbReference type="PANTHER" id="PTHR42885:SF2">
    <property type="entry name" value="HISTIDINOL-PHOSPHATE AMINOTRANSFERASE"/>
    <property type="match status" value="1"/>
</dbReference>
<dbReference type="PANTHER" id="PTHR42885">
    <property type="entry name" value="HISTIDINOL-PHOSPHATE AMINOTRANSFERASE-RELATED"/>
    <property type="match status" value="1"/>
</dbReference>
<protein>
    <recommendedName>
        <fullName evidence="11">Histidinol-phosphate aminotransferase</fullName>
        <ecNumber evidence="11">2.6.1.9</ecNumber>
    </recommendedName>
    <alternativeName>
        <fullName evidence="11">Imidazole acetol-phosphate transaminase</fullName>
    </alternativeName>
</protein>
<dbReference type="InterPro" id="IPR005861">
    <property type="entry name" value="HisP_aminotrans"/>
</dbReference>
<evidence type="ECO:0000256" key="3">
    <source>
        <dbReference type="ARBA" id="ARBA00007970"/>
    </source>
</evidence>
<dbReference type="Gene3D" id="3.90.1150.10">
    <property type="entry name" value="Aspartate Aminotransferase, domain 1"/>
    <property type="match status" value="1"/>
</dbReference>
<dbReference type="EMBL" id="CAADFS010000086">
    <property type="protein sequence ID" value="VFK50014.1"/>
    <property type="molecule type" value="Genomic_DNA"/>
</dbReference>
<evidence type="ECO:0000256" key="5">
    <source>
        <dbReference type="ARBA" id="ARBA00022576"/>
    </source>
</evidence>
<comment type="catalytic activity">
    <reaction evidence="10 11">
        <text>L-histidinol phosphate + 2-oxoglutarate = 3-(imidazol-4-yl)-2-oxopropyl phosphate + L-glutamate</text>
        <dbReference type="Rhea" id="RHEA:23744"/>
        <dbReference type="ChEBI" id="CHEBI:16810"/>
        <dbReference type="ChEBI" id="CHEBI:29985"/>
        <dbReference type="ChEBI" id="CHEBI:57766"/>
        <dbReference type="ChEBI" id="CHEBI:57980"/>
        <dbReference type="EC" id="2.6.1.9"/>
    </reaction>
</comment>
<comment type="similarity">
    <text evidence="3 11">Belongs to the class-II pyridoxal-phosphate-dependent aminotransferase family. Histidinol-phosphate aminotransferase subfamily.</text>
</comment>